<evidence type="ECO:0008006" key="4">
    <source>
        <dbReference type="Google" id="ProtNLM"/>
    </source>
</evidence>
<feature type="chain" id="PRO_5043873938" description="Secreted protein" evidence="2">
    <location>
        <begin position="21"/>
        <end position="79"/>
    </location>
</feature>
<proteinExistence type="predicted"/>
<accession>A0AAU7YAZ2</accession>
<protein>
    <recommendedName>
        <fullName evidence="4">Secreted protein</fullName>
    </recommendedName>
</protein>
<gene>
    <name evidence="3" type="ORF">ABS648_14325</name>
</gene>
<dbReference type="EMBL" id="CP158373">
    <property type="protein sequence ID" value="XBY66891.1"/>
    <property type="molecule type" value="Genomic_DNA"/>
</dbReference>
<feature type="signal peptide" evidence="2">
    <location>
        <begin position="1"/>
        <end position="20"/>
    </location>
</feature>
<evidence type="ECO:0000256" key="1">
    <source>
        <dbReference type="SAM" id="MobiDB-lite"/>
    </source>
</evidence>
<feature type="compositionally biased region" description="Basic and acidic residues" evidence="1">
    <location>
        <begin position="57"/>
        <end position="79"/>
    </location>
</feature>
<sequence length="79" mass="8648">MPWKPGLLLALVLSAGAAVAQPGTDEPPPARVDPCTLKRDGAACSEQDPIFQQVMDELNRERREAEPTPQEKDRGERVP</sequence>
<name>A0AAU7YAZ2_9PSED</name>
<evidence type="ECO:0000256" key="2">
    <source>
        <dbReference type="SAM" id="SignalP"/>
    </source>
</evidence>
<organism evidence="3">
    <name type="scientific">Pseudomonas solani</name>
    <dbReference type="NCBI Taxonomy" id="2731552"/>
    <lineage>
        <taxon>Bacteria</taxon>
        <taxon>Pseudomonadati</taxon>
        <taxon>Pseudomonadota</taxon>
        <taxon>Gammaproteobacteria</taxon>
        <taxon>Pseudomonadales</taxon>
        <taxon>Pseudomonadaceae</taxon>
        <taxon>Pseudomonas</taxon>
    </lineage>
</organism>
<evidence type="ECO:0000313" key="3">
    <source>
        <dbReference type="EMBL" id="XBY66891.1"/>
    </source>
</evidence>
<feature type="region of interest" description="Disordered" evidence="1">
    <location>
        <begin position="56"/>
        <end position="79"/>
    </location>
</feature>
<dbReference type="RefSeq" id="WP_169708423.1">
    <property type="nucleotide sequence ID" value="NZ_CP158373.1"/>
</dbReference>
<reference evidence="3" key="1">
    <citation type="submission" date="2023-08" db="EMBL/GenBank/DDBJ databases">
        <title>Increased levels of nutrients transform a symbiont into a lethal pathobiont.</title>
        <authorList>
            <person name="Lachnit T."/>
            <person name="Ulrich L."/>
            <person name="Willmer F.M."/>
            <person name="Hasenbein T."/>
            <person name="Steiner L.X."/>
            <person name="Wolters M."/>
            <person name="Herbst E.M."/>
            <person name="Deines P."/>
        </authorList>
    </citation>
    <scope>NUCLEOTIDE SEQUENCE</scope>
    <source>
        <strain evidence="3">T3</strain>
    </source>
</reference>
<dbReference type="AlphaFoldDB" id="A0AAU7YAZ2"/>
<keyword evidence="2" id="KW-0732">Signal</keyword>